<organism evidence="2 3">
    <name type="scientific">Cerrena zonata</name>
    <dbReference type="NCBI Taxonomy" id="2478898"/>
    <lineage>
        <taxon>Eukaryota</taxon>
        <taxon>Fungi</taxon>
        <taxon>Dikarya</taxon>
        <taxon>Basidiomycota</taxon>
        <taxon>Agaricomycotina</taxon>
        <taxon>Agaricomycetes</taxon>
        <taxon>Polyporales</taxon>
        <taxon>Cerrenaceae</taxon>
        <taxon>Cerrena</taxon>
    </lineage>
</organism>
<proteinExistence type="predicted"/>
<protein>
    <submittedName>
        <fullName evidence="2">Uncharacterized protein</fullName>
    </submittedName>
</protein>
<keyword evidence="3" id="KW-1185">Reference proteome</keyword>
<feature type="region of interest" description="Disordered" evidence="1">
    <location>
        <begin position="105"/>
        <end position="154"/>
    </location>
</feature>
<evidence type="ECO:0000313" key="2">
    <source>
        <dbReference type="EMBL" id="KAK7696102.1"/>
    </source>
</evidence>
<feature type="compositionally biased region" description="Polar residues" evidence="1">
    <location>
        <begin position="1"/>
        <end position="17"/>
    </location>
</feature>
<dbReference type="AlphaFoldDB" id="A0AAW0GZJ3"/>
<feature type="region of interest" description="Disordered" evidence="1">
    <location>
        <begin position="1"/>
        <end position="41"/>
    </location>
</feature>
<dbReference type="Proteomes" id="UP001385951">
    <property type="component" value="Unassembled WGS sequence"/>
</dbReference>
<accession>A0AAW0GZJ3</accession>
<gene>
    <name evidence="2" type="ORF">QCA50_000745</name>
</gene>
<dbReference type="EMBL" id="JASBNA010000001">
    <property type="protein sequence ID" value="KAK7696102.1"/>
    <property type="molecule type" value="Genomic_DNA"/>
</dbReference>
<feature type="compositionally biased region" description="Polar residues" evidence="1">
    <location>
        <begin position="25"/>
        <end position="35"/>
    </location>
</feature>
<name>A0AAW0GZJ3_9APHY</name>
<evidence type="ECO:0000313" key="3">
    <source>
        <dbReference type="Proteomes" id="UP001385951"/>
    </source>
</evidence>
<sequence>MQNSSRVDYRSMHNTYRSPEDQWYNVPSSSSTYPNRTEPPRDIRLSRFSTVDAIRPLPRVPTPCIKAPRPLPAVPCISRPIPRRPLPVPSVQPELRVLPVDTGSSRCRDQLTASPEPIESISPLCLDDDYETSSETSEETEAPEESEDDSTEPYAQPCDVVREATPAPMEIVLYGPSNGYGAVHFQTHSYRREYLKIEGSAVGFDADVDDSESLETSECTAPPSYHGFPYQPNHGRYFSEKPPVWHEETKPKTNSMMKGLLTRKWVMEKKGKRYELEDDYQKIIGALRRL</sequence>
<feature type="compositionally biased region" description="Acidic residues" evidence="1">
    <location>
        <begin position="126"/>
        <end position="151"/>
    </location>
</feature>
<reference evidence="2 3" key="1">
    <citation type="submission" date="2022-09" db="EMBL/GenBank/DDBJ databases">
        <authorList>
            <person name="Palmer J.M."/>
        </authorList>
    </citation>
    <scope>NUCLEOTIDE SEQUENCE [LARGE SCALE GENOMIC DNA]</scope>
    <source>
        <strain evidence="2 3">DSM 7382</strain>
    </source>
</reference>
<comment type="caution">
    <text evidence="2">The sequence shown here is derived from an EMBL/GenBank/DDBJ whole genome shotgun (WGS) entry which is preliminary data.</text>
</comment>
<evidence type="ECO:0000256" key="1">
    <source>
        <dbReference type="SAM" id="MobiDB-lite"/>
    </source>
</evidence>